<feature type="transmembrane region" description="Helical" evidence="5">
    <location>
        <begin position="36"/>
        <end position="54"/>
    </location>
</feature>
<evidence type="ECO:0000256" key="4">
    <source>
        <dbReference type="ARBA" id="ARBA00023136"/>
    </source>
</evidence>
<dbReference type="Pfam" id="PF04193">
    <property type="entry name" value="PQ-loop"/>
    <property type="match status" value="1"/>
</dbReference>
<evidence type="ECO:0000256" key="3">
    <source>
        <dbReference type="ARBA" id="ARBA00022989"/>
    </source>
</evidence>
<dbReference type="OrthoDB" id="6314474at2"/>
<sequence length="89" mass="10246">MSEFIITLSYIGLLLGASRCLPQTWLTIKSKNVNNISVIYFICHFFAGWCGLIYEIQVAAYSIAHVLFFIMIIITNAVQIIYVIIYRYT</sequence>
<dbReference type="EMBL" id="UGOD01000001">
    <property type="protein sequence ID" value="STX50993.1"/>
    <property type="molecule type" value="Genomic_DNA"/>
</dbReference>
<keyword evidence="3 5" id="KW-1133">Transmembrane helix</keyword>
<protein>
    <recommendedName>
        <fullName evidence="8">PQ loop repeat</fullName>
    </recommendedName>
</protein>
<dbReference type="AlphaFoldDB" id="A0A378JKZ6"/>
<name>A0A378JKZ6_9GAMM</name>
<dbReference type="RefSeq" id="WP_115330660.1">
    <property type="nucleotide sequence ID" value="NZ_CAAAHP010000001.1"/>
</dbReference>
<evidence type="ECO:0008006" key="8">
    <source>
        <dbReference type="Google" id="ProtNLM"/>
    </source>
</evidence>
<organism evidence="6 7">
    <name type="scientific">Legionella busanensis</name>
    <dbReference type="NCBI Taxonomy" id="190655"/>
    <lineage>
        <taxon>Bacteria</taxon>
        <taxon>Pseudomonadati</taxon>
        <taxon>Pseudomonadota</taxon>
        <taxon>Gammaproteobacteria</taxon>
        <taxon>Legionellales</taxon>
        <taxon>Legionellaceae</taxon>
        <taxon>Legionella</taxon>
    </lineage>
</organism>
<keyword evidence="2 5" id="KW-0812">Transmembrane</keyword>
<dbReference type="InterPro" id="IPR006603">
    <property type="entry name" value="PQ-loop_rpt"/>
</dbReference>
<reference evidence="6 7" key="1">
    <citation type="submission" date="2018-06" db="EMBL/GenBank/DDBJ databases">
        <authorList>
            <consortium name="Pathogen Informatics"/>
            <person name="Doyle S."/>
        </authorList>
    </citation>
    <scope>NUCLEOTIDE SEQUENCE [LARGE SCALE GENOMIC DNA]</scope>
    <source>
        <strain evidence="6 7">NCTC13316</strain>
    </source>
</reference>
<keyword evidence="7" id="KW-1185">Reference proteome</keyword>
<evidence type="ECO:0000313" key="7">
    <source>
        <dbReference type="Proteomes" id="UP000254794"/>
    </source>
</evidence>
<accession>A0A378JKZ6</accession>
<dbReference type="Proteomes" id="UP000254794">
    <property type="component" value="Unassembled WGS sequence"/>
</dbReference>
<evidence type="ECO:0000256" key="5">
    <source>
        <dbReference type="SAM" id="Phobius"/>
    </source>
</evidence>
<keyword evidence="4 5" id="KW-0472">Membrane</keyword>
<dbReference type="Gene3D" id="1.20.1280.290">
    <property type="match status" value="1"/>
</dbReference>
<proteinExistence type="predicted"/>
<evidence type="ECO:0000256" key="2">
    <source>
        <dbReference type="ARBA" id="ARBA00022692"/>
    </source>
</evidence>
<feature type="transmembrane region" description="Helical" evidence="5">
    <location>
        <begin position="66"/>
        <end position="88"/>
    </location>
</feature>
<gene>
    <name evidence="6" type="ORF">NCTC13316_01082</name>
</gene>
<dbReference type="GO" id="GO:0016020">
    <property type="term" value="C:membrane"/>
    <property type="evidence" value="ECO:0007669"/>
    <property type="project" value="UniProtKB-SubCell"/>
</dbReference>
<comment type="subcellular location">
    <subcellularLocation>
        <location evidence="1">Membrane</location>
        <topology evidence="1">Multi-pass membrane protein</topology>
    </subcellularLocation>
</comment>
<evidence type="ECO:0000256" key="1">
    <source>
        <dbReference type="ARBA" id="ARBA00004141"/>
    </source>
</evidence>
<evidence type="ECO:0000313" key="6">
    <source>
        <dbReference type="EMBL" id="STX50993.1"/>
    </source>
</evidence>